<dbReference type="RefSeq" id="WP_052426594.1">
    <property type="nucleotide sequence ID" value="NZ_AXCY01000205.1"/>
</dbReference>
<dbReference type="EMBL" id="AXCY01000205">
    <property type="protein sequence ID" value="KGM08534.1"/>
    <property type="molecule type" value="Genomic_DNA"/>
</dbReference>
<reference evidence="1 2" key="2">
    <citation type="journal article" date="2015" name="Stand. Genomic Sci.">
        <title>Draft genome sequence of Cellulomonas carbonis T26(T) and comparative analysis of six Cellulomonas genomes.</title>
        <authorList>
            <person name="Zhuang W."/>
            <person name="Zhang S."/>
            <person name="Xia X."/>
            <person name="Wang G."/>
        </authorList>
    </citation>
    <scope>NUCLEOTIDE SEQUENCE [LARGE SCALE GENOMIC DNA]</scope>
    <source>
        <strain evidence="1 2">T26</strain>
    </source>
</reference>
<dbReference type="OrthoDB" id="1095143at2"/>
<keyword evidence="2" id="KW-1185">Reference proteome</keyword>
<reference evidence="1 2" key="1">
    <citation type="submission" date="2013-08" db="EMBL/GenBank/DDBJ databases">
        <title>Genome sequencing of Cellulomonas carbonis T26.</title>
        <authorList>
            <person name="Chen F."/>
            <person name="Li Y."/>
            <person name="Wang G."/>
        </authorList>
    </citation>
    <scope>NUCLEOTIDE SEQUENCE [LARGE SCALE GENOMIC DNA]</scope>
    <source>
        <strain evidence="1 2">T26</strain>
    </source>
</reference>
<comment type="caution">
    <text evidence="1">The sequence shown here is derived from an EMBL/GenBank/DDBJ whole genome shotgun (WGS) entry which is preliminary data.</text>
</comment>
<gene>
    <name evidence="1" type="ORF">N868_08385</name>
</gene>
<proteinExistence type="predicted"/>
<evidence type="ECO:0000313" key="1">
    <source>
        <dbReference type="EMBL" id="KGM08534.1"/>
    </source>
</evidence>
<dbReference type="Proteomes" id="UP000029839">
    <property type="component" value="Unassembled WGS sequence"/>
</dbReference>
<accession>A0A0A0BN86</accession>
<evidence type="ECO:0008006" key="3">
    <source>
        <dbReference type="Google" id="ProtNLM"/>
    </source>
</evidence>
<name>A0A0A0BN86_9CELL</name>
<organism evidence="1 2">
    <name type="scientific">Cellulomonas carbonis T26</name>
    <dbReference type="NCBI Taxonomy" id="947969"/>
    <lineage>
        <taxon>Bacteria</taxon>
        <taxon>Bacillati</taxon>
        <taxon>Actinomycetota</taxon>
        <taxon>Actinomycetes</taxon>
        <taxon>Micrococcales</taxon>
        <taxon>Cellulomonadaceae</taxon>
        <taxon>Cellulomonas</taxon>
    </lineage>
</organism>
<evidence type="ECO:0000313" key="2">
    <source>
        <dbReference type="Proteomes" id="UP000029839"/>
    </source>
</evidence>
<sequence length="265" mass="28267">MATKDSFLNDNGLLYFMEKLKGIFQQQQTGKGLSANDFTDAYKKNVDDNTSARHTHGNKTVLDGIDATKVAQWDAAQPNVLTGIKVNGVAQDIVDKVVNLIIATKLSELINDAGFVTKDTDITGNAATATKAQQDGNGNNIAATYAKLESPSFVGTPRVPTPAAGDSSTIVASTSFVVTAISNALAGITGIDFQIVNTLPSVGEKGVIYLVPNSGTGNNSYDEYIWVNNSFEKIGTTDVDLSNYWNMDDLTAITNKRIDEICTLS</sequence>
<dbReference type="AlphaFoldDB" id="A0A0A0BN86"/>
<protein>
    <recommendedName>
        <fullName evidence="3">Tail fiber protein</fullName>
    </recommendedName>
</protein>